<dbReference type="PIRSF" id="PIRSF006485">
    <property type="entry name" value="GTP-binding_EngA"/>
    <property type="match status" value="1"/>
</dbReference>
<evidence type="ECO:0000256" key="10">
    <source>
        <dbReference type="PROSITE-ProRule" id="PRU01049"/>
    </source>
</evidence>
<feature type="binding site" evidence="9">
    <location>
        <begin position="56"/>
        <end position="60"/>
    </location>
    <ligand>
        <name>GTP</name>
        <dbReference type="ChEBI" id="CHEBI:37565"/>
        <label>1</label>
    </ligand>
</feature>
<dbReference type="EMBL" id="CP007154">
    <property type="protein sequence ID" value="AHH45508.1"/>
    <property type="molecule type" value="Genomic_DNA"/>
</dbReference>
<dbReference type="Gene3D" id="3.40.50.300">
    <property type="entry name" value="P-loop containing nucleotide triphosphate hydrolases"/>
    <property type="match status" value="2"/>
</dbReference>
<feature type="binding site" evidence="9">
    <location>
        <begin position="118"/>
        <end position="121"/>
    </location>
    <ligand>
        <name>GTP</name>
        <dbReference type="ChEBI" id="CHEBI:37565"/>
        <label>1</label>
    </ligand>
</feature>
<feature type="binding site" evidence="9">
    <location>
        <begin position="224"/>
        <end position="228"/>
    </location>
    <ligand>
        <name>GTP</name>
        <dbReference type="ChEBI" id="CHEBI:37565"/>
        <label>2</label>
    </ligand>
</feature>
<organism evidence="13 14">
    <name type="scientific">Mesomycoplasma bovoculi M165/69</name>
    <dbReference type="NCBI Taxonomy" id="743966"/>
    <lineage>
        <taxon>Bacteria</taxon>
        <taxon>Bacillati</taxon>
        <taxon>Mycoplasmatota</taxon>
        <taxon>Mycoplasmoidales</taxon>
        <taxon>Metamycoplasmataceae</taxon>
        <taxon>Mesomycoplasma</taxon>
    </lineage>
</organism>
<comment type="function">
    <text evidence="8 9 11">GTPase that plays an essential role in the late steps of ribosome biogenesis.</text>
</comment>
<dbReference type="PROSITE" id="PS51712">
    <property type="entry name" value="G_ENGA"/>
    <property type="match status" value="2"/>
</dbReference>
<evidence type="ECO:0000256" key="2">
    <source>
        <dbReference type="ARBA" id="ARBA00020953"/>
    </source>
</evidence>
<proteinExistence type="inferred from homology"/>
<keyword evidence="5 9" id="KW-0547">Nucleotide-binding</keyword>
<dbReference type="InterPro" id="IPR015946">
    <property type="entry name" value="KH_dom-like_a/b"/>
</dbReference>
<dbReference type="Proteomes" id="UP000019229">
    <property type="component" value="Chromosome"/>
</dbReference>
<evidence type="ECO:0000256" key="4">
    <source>
        <dbReference type="ARBA" id="ARBA00022737"/>
    </source>
</evidence>
<evidence type="ECO:0000256" key="11">
    <source>
        <dbReference type="RuleBase" id="RU004481"/>
    </source>
</evidence>
<dbReference type="InterPro" id="IPR031166">
    <property type="entry name" value="G_ENGA"/>
</dbReference>
<feature type="domain" description="EngA-type G" evidence="12">
    <location>
        <begin position="3"/>
        <end position="164"/>
    </location>
</feature>
<dbReference type="GO" id="GO:0043022">
    <property type="term" value="F:ribosome binding"/>
    <property type="evidence" value="ECO:0007669"/>
    <property type="project" value="TreeGrafter"/>
</dbReference>
<dbReference type="PANTHER" id="PTHR43834">
    <property type="entry name" value="GTPASE DER"/>
    <property type="match status" value="1"/>
</dbReference>
<feature type="binding site" evidence="9">
    <location>
        <begin position="9"/>
        <end position="16"/>
    </location>
    <ligand>
        <name>GTP</name>
        <dbReference type="ChEBI" id="CHEBI:37565"/>
        <label>1</label>
    </ligand>
</feature>
<dbReference type="FunFam" id="3.40.50.300:FF:000040">
    <property type="entry name" value="GTPase Der"/>
    <property type="match status" value="1"/>
</dbReference>
<dbReference type="PRINTS" id="PR00326">
    <property type="entry name" value="GTP1OBG"/>
</dbReference>
<dbReference type="InterPro" id="IPR005225">
    <property type="entry name" value="Small_GTP-bd"/>
</dbReference>
<dbReference type="OrthoDB" id="9805918at2"/>
<keyword evidence="6 9" id="KW-0342">GTP-binding</keyword>
<dbReference type="InterPro" id="IPR016484">
    <property type="entry name" value="GTPase_Der"/>
</dbReference>
<evidence type="ECO:0000313" key="14">
    <source>
        <dbReference type="Proteomes" id="UP000019229"/>
    </source>
</evidence>
<dbReference type="STRING" id="743966.MYB_02535"/>
<dbReference type="GO" id="GO:0005525">
    <property type="term" value="F:GTP binding"/>
    <property type="evidence" value="ECO:0007669"/>
    <property type="project" value="UniProtKB-UniRule"/>
</dbReference>
<evidence type="ECO:0000256" key="6">
    <source>
        <dbReference type="ARBA" id="ARBA00023134"/>
    </source>
</evidence>
<keyword evidence="4 11" id="KW-0677">Repeat</keyword>
<accession>W5V192</accession>
<dbReference type="Pfam" id="PF01926">
    <property type="entry name" value="MMR_HSR1"/>
    <property type="match status" value="2"/>
</dbReference>
<feature type="domain" description="EngA-type G" evidence="12">
    <location>
        <begin position="171"/>
        <end position="346"/>
    </location>
</feature>
<dbReference type="Gene3D" id="3.30.300.20">
    <property type="match status" value="1"/>
</dbReference>
<evidence type="ECO:0000256" key="5">
    <source>
        <dbReference type="ARBA" id="ARBA00022741"/>
    </source>
</evidence>
<dbReference type="InterPro" id="IPR032859">
    <property type="entry name" value="KH_dom-like"/>
</dbReference>
<dbReference type="eggNOG" id="COG1160">
    <property type="taxonomic scope" value="Bacteria"/>
</dbReference>
<evidence type="ECO:0000259" key="12">
    <source>
        <dbReference type="PROSITE" id="PS51712"/>
    </source>
</evidence>
<dbReference type="InterPro" id="IPR027417">
    <property type="entry name" value="P-loop_NTPase"/>
</dbReference>
<dbReference type="KEGG" id="mbc:MYB_02535"/>
<dbReference type="HOGENOM" id="CLU_016077_6_2_14"/>
<evidence type="ECO:0000256" key="1">
    <source>
        <dbReference type="ARBA" id="ARBA00008279"/>
    </source>
</evidence>
<evidence type="ECO:0000256" key="9">
    <source>
        <dbReference type="HAMAP-Rule" id="MF_00195"/>
    </source>
</evidence>
<keyword evidence="14" id="KW-1185">Reference proteome</keyword>
<dbReference type="SUPFAM" id="SSF52540">
    <property type="entry name" value="P-loop containing nucleoside triphosphate hydrolases"/>
    <property type="match status" value="2"/>
</dbReference>
<evidence type="ECO:0000256" key="3">
    <source>
        <dbReference type="ARBA" id="ARBA00022517"/>
    </source>
</evidence>
<dbReference type="AlphaFoldDB" id="W5V192"/>
<dbReference type="InterPro" id="IPR006073">
    <property type="entry name" value="GTP-bd"/>
</dbReference>
<evidence type="ECO:0000313" key="13">
    <source>
        <dbReference type="EMBL" id="AHH45508.1"/>
    </source>
</evidence>
<feature type="binding site" evidence="9">
    <location>
        <begin position="177"/>
        <end position="184"/>
    </location>
    <ligand>
        <name>GTP</name>
        <dbReference type="ChEBI" id="CHEBI:37565"/>
        <label>2</label>
    </ligand>
</feature>
<evidence type="ECO:0000256" key="8">
    <source>
        <dbReference type="ARBA" id="ARBA00053470"/>
    </source>
</evidence>
<comment type="similarity">
    <text evidence="1 9 10 11">Belongs to the TRAFAC class TrmE-Era-EngA-EngB-Septin-like GTPase superfamily. EngA (Der) GTPase family.</text>
</comment>
<reference evidence="13 14" key="1">
    <citation type="journal article" date="2014" name="Genome Announc.">
        <title>Complete Genome Sequence of Mycoplasma bovoculi Strain M165/69T (ATCC 29104).</title>
        <authorList>
            <person name="Calcutt M.J."/>
            <person name="Foecking M.F."/>
        </authorList>
    </citation>
    <scope>NUCLEOTIDE SEQUENCE [LARGE SCALE GENOMIC DNA]</scope>
    <source>
        <strain evidence="13">M165/69</strain>
    </source>
</reference>
<dbReference type="GO" id="GO:0042254">
    <property type="term" value="P:ribosome biogenesis"/>
    <property type="evidence" value="ECO:0007669"/>
    <property type="project" value="UniProtKB-KW"/>
</dbReference>
<dbReference type="PATRIC" id="fig|743966.3.peg.509"/>
<protein>
    <recommendedName>
        <fullName evidence="2 9">GTPase Der</fullName>
    </recommendedName>
    <alternativeName>
        <fullName evidence="7 9">GTP-binding protein EngA</fullName>
    </alternativeName>
</protein>
<dbReference type="NCBIfam" id="TIGR03594">
    <property type="entry name" value="GTPase_EngA"/>
    <property type="match status" value="1"/>
</dbReference>
<comment type="subunit">
    <text evidence="9">Associates with the 50S ribosomal subunit.</text>
</comment>
<keyword evidence="3 9" id="KW-0690">Ribosome biogenesis</keyword>
<gene>
    <name evidence="13" type="primary">engA</name>
    <name evidence="9" type="synonym">der</name>
    <name evidence="13" type="ORF">MYB_02535</name>
</gene>
<dbReference type="CDD" id="cd01894">
    <property type="entry name" value="EngA1"/>
    <property type="match status" value="1"/>
</dbReference>
<dbReference type="PANTHER" id="PTHR43834:SF6">
    <property type="entry name" value="GTPASE DER"/>
    <property type="match status" value="1"/>
</dbReference>
<feature type="binding site" evidence="9">
    <location>
        <begin position="289"/>
        <end position="292"/>
    </location>
    <ligand>
        <name>GTP</name>
        <dbReference type="ChEBI" id="CHEBI:37565"/>
        <label>2</label>
    </ligand>
</feature>
<dbReference type="Pfam" id="PF14714">
    <property type="entry name" value="KH_dom-like"/>
    <property type="match status" value="1"/>
</dbReference>
<dbReference type="NCBIfam" id="TIGR00231">
    <property type="entry name" value="small_GTP"/>
    <property type="match status" value="2"/>
</dbReference>
<evidence type="ECO:0000256" key="7">
    <source>
        <dbReference type="ARBA" id="ARBA00032345"/>
    </source>
</evidence>
<dbReference type="FunFam" id="3.30.300.20:FF:000004">
    <property type="entry name" value="GTPase Der"/>
    <property type="match status" value="1"/>
</dbReference>
<name>W5V192_9BACT</name>
<dbReference type="HAMAP" id="MF_00195">
    <property type="entry name" value="GTPase_Der"/>
    <property type="match status" value="1"/>
</dbReference>
<sequence length="433" mass="48685">MANTVALIGKPNVGKSTLFNKIIGQKISITDATPGVTRDRIYGKATWAGKFFNLIDTGGIELENRSFQDLIQIQAKVAIEEADVIIFLLDGRAEIDADDFFVVDLLRKSNKKVILAANKLESNQNFDTSIYGLGFDTIFPISAIHGSGIGNLLDEVLNNLDFSKKIDSDAIKLSIIGRPNAGKSTLLNKLTKSNRAIVSEIAGTTRDAIKAEWKIGDINFEIIDTAGIIKKSRIADSIDFYALLRAFKALDEADITLVLIDATQDLSHFDSRVCGFAFEKQKPIILVINKWDLIEKETQTQVEFVKKIQKNYKFIEWAPIVFISGKTGEKVHKLEQKIVEVVQNLNKKIPTSSVNRFLLEILTMQPPRSVAGQRLNIYFGQQVNGKVPTFIFSVNNKKLIHFSYQRYIENQLRKYFGFEGCPLNIIYKNKEKN</sequence>
<dbReference type="RefSeq" id="WP_022935121.1">
    <property type="nucleotide sequence ID" value="NZ_CP007154.1"/>
</dbReference>
<dbReference type="CDD" id="cd01895">
    <property type="entry name" value="EngA2"/>
    <property type="match status" value="1"/>
</dbReference>